<sequence>MNLDLFDMRRRVWGQRVVEKWPVRYREALEPDHDWRNRTSPVRGRAESDLPMLSVPVVHRGSLVRRIPEPNPVAPVDQ</sequence>
<dbReference type="EMBL" id="BMMN01000005">
    <property type="protein sequence ID" value="GGO13667.1"/>
    <property type="molecule type" value="Genomic_DNA"/>
</dbReference>
<name>A0A8H9H494_9ACTN</name>
<evidence type="ECO:0000313" key="1">
    <source>
        <dbReference type="EMBL" id="GGO13667.1"/>
    </source>
</evidence>
<evidence type="ECO:0000313" key="2">
    <source>
        <dbReference type="Proteomes" id="UP000653480"/>
    </source>
</evidence>
<keyword evidence="2" id="KW-1185">Reference proteome</keyword>
<accession>A0A8H9H494</accession>
<reference evidence="1" key="2">
    <citation type="submission" date="2020-09" db="EMBL/GenBank/DDBJ databases">
        <authorList>
            <person name="Sun Q."/>
            <person name="Zhou Y."/>
        </authorList>
    </citation>
    <scope>NUCLEOTIDE SEQUENCE</scope>
    <source>
        <strain evidence="1">CGMCC 4.7138</strain>
    </source>
</reference>
<dbReference type="AlphaFoldDB" id="A0A8H9H494"/>
<dbReference type="Proteomes" id="UP000653480">
    <property type="component" value="Unassembled WGS sequence"/>
</dbReference>
<dbReference type="RefSeq" id="WP_208762155.1">
    <property type="nucleotide sequence ID" value="NZ_BMMN01000005.1"/>
</dbReference>
<organism evidence="1 2">
    <name type="scientific">Microbispora bryophytorum</name>
    <dbReference type="NCBI Taxonomy" id="1460882"/>
    <lineage>
        <taxon>Bacteria</taxon>
        <taxon>Bacillati</taxon>
        <taxon>Actinomycetota</taxon>
        <taxon>Actinomycetes</taxon>
        <taxon>Streptosporangiales</taxon>
        <taxon>Streptosporangiaceae</taxon>
        <taxon>Microbispora</taxon>
    </lineage>
</organism>
<proteinExistence type="predicted"/>
<reference evidence="1" key="1">
    <citation type="journal article" date="2014" name="Int. J. Syst. Evol. Microbiol.">
        <title>Complete genome sequence of Corynebacterium casei LMG S-19264T (=DSM 44701T), isolated from a smear-ripened cheese.</title>
        <authorList>
            <consortium name="US DOE Joint Genome Institute (JGI-PGF)"/>
            <person name="Walter F."/>
            <person name="Albersmeier A."/>
            <person name="Kalinowski J."/>
            <person name="Ruckert C."/>
        </authorList>
    </citation>
    <scope>NUCLEOTIDE SEQUENCE</scope>
    <source>
        <strain evidence="1">CGMCC 4.7138</strain>
    </source>
</reference>
<protein>
    <submittedName>
        <fullName evidence="1">Uncharacterized protein</fullName>
    </submittedName>
</protein>
<comment type="caution">
    <text evidence="1">The sequence shown here is derived from an EMBL/GenBank/DDBJ whole genome shotgun (WGS) entry which is preliminary data.</text>
</comment>
<gene>
    <name evidence="1" type="ORF">GCM10011574_33170</name>
</gene>